<dbReference type="HOGENOM" id="CLU_1233398_0_0_7"/>
<feature type="transmembrane region" description="Helical" evidence="1">
    <location>
        <begin position="152"/>
        <end position="176"/>
    </location>
</feature>
<feature type="transmembrane region" description="Helical" evidence="1">
    <location>
        <begin position="123"/>
        <end position="145"/>
    </location>
</feature>
<gene>
    <name evidence="2" type="ORF">DND132_3381</name>
</gene>
<name>F0JKY5_9BACT</name>
<dbReference type="STRING" id="641491.DND132_3381"/>
<reference evidence="2 3" key="1">
    <citation type="journal article" date="2011" name="J. Bacteriol.">
        <title>Genome sequence of the mercury-methylating strain Desulfovibrio desulfuricans ND132.</title>
        <authorList>
            <person name="Brown S.D."/>
            <person name="Gilmour C.C."/>
            <person name="Kucken A.M."/>
            <person name="Wall J.D."/>
            <person name="Elias D.A."/>
            <person name="Brandt C.C."/>
            <person name="Podar M."/>
            <person name="Chertkov O."/>
            <person name="Held B."/>
            <person name="Bruce D.C."/>
            <person name="Detter J.C."/>
            <person name="Tapia R."/>
            <person name="Han C.S."/>
            <person name="Goodwin L.A."/>
            <person name="Cheng J.F."/>
            <person name="Pitluck S."/>
            <person name="Woyke T."/>
            <person name="Mikhailova N."/>
            <person name="Ivanova N.N."/>
            <person name="Han J."/>
            <person name="Lucas S."/>
            <person name="Lapidus A.L."/>
            <person name="Land M.L."/>
            <person name="Hauser L.J."/>
            <person name="Palumbo A.V."/>
        </authorList>
    </citation>
    <scope>NUCLEOTIDE SEQUENCE [LARGE SCALE GENOMIC DNA]</scope>
    <source>
        <strain evidence="2 3">ND132</strain>
    </source>
</reference>
<dbReference type="Proteomes" id="UP000007845">
    <property type="component" value="Chromosome"/>
</dbReference>
<feature type="transmembrane region" description="Helical" evidence="1">
    <location>
        <begin position="37"/>
        <end position="61"/>
    </location>
</feature>
<feature type="transmembrane region" description="Helical" evidence="1">
    <location>
        <begin position="95"/>
        <end position="117"/>
    </location>
</feature>
<evidence type="ECO:0000313" key="2">
    <source>
        <dbReference type="EMBL" id="EGB16584.1"/>
    </source>
</evidence>
<keyword evidence="3" id="KW-1185">Reference proteome</keyword>
<keyword evidence="1" id="KW-0472">Membrane</keyword>
<keyword evidence="1" id="KW-0812">Transmembrane</keyword>
<feature type="transmembrane region" description="Helical" evidence="1">
    <location>
        <begin position="182"/>
        <end position="212"/>
    </location>
</feature>
<proteinExistence type="predicted"/>
<evidence type="ECO:0000313" key="3">
    <source>
        <dbReference type="Proteomes" id="UP000007845"/>
    </source>
</evidence>
<feature type="transmembrane region" description="Helical" evidence="1">
    <location>
        <begin position="6"/>
        <end position="25"/>
    </location>
</feature>
<evidence type="ECO:0000256" key="1">
    <source>
        <dbReference type="SAM" id="Phobius"/>
    </source>
</evidence>
<feature type="transmembrane region" description="Helical" evidence="1">
    <location>
        <begin position="67"/>
        <end position="88"/>
    </location>
</feature>
<dbReference type="EMBL" id="CP003220">
    <property type="protein sequence ID" value="EGB16584.1"/>
    <property type="molecule type" value="Genomic_DNA"/>
</dbReference>
<accession>F0JKY5</accession>
<organism evidence="2 3">
    <name type="scientific">Pseudodesulfovibrio mercurii</name>
    <dbReference type="NCBI Taxonomy" id="641491"/>
    <lineage>
        <taxon>Bacteria</taxon>
        <taxon>Pseudomonadati</taxon>
        <taxon>Thermodesulfobacteriota</taxon>
        <taxon>Desulfovibrionia</taxon>
        <taxon>Desulfovibrionales</taxon>
        <taxon>Desulfovibrionaceae</taxon>
    </lineage>
</organism>
<dbReference type="RefSeq" id="WP_014324008.1">
    <property type="nucleotide sequence ID" value="NC_016803.1"/>
</dbReference>
<dbReference type="OrthoDB" id="5464984at2"/>
<dbReference type="KEGG" id="ddn:DND132_3381"/>
<protein>
    <submittedName>
        <fullName evidence="2">Uncharacterized protein</fullName>
    </submittedName>
</protein>
<keyword evidence="1" id="KW-1133">Transmembrane helix</keyword>
<sequence length="224" mass="24380">MNGEVILQATFFLGGLAVLILAWRMRRLNRKPRLPGVSWWATGYAAIGLAAIGVGADFYYGDWIKGFATHLLLTGGVAVVWMGTHLFLEGRPGRLAVSVSCALLAGEALGVFWFYYIDPAYQVRLTLTCVVLLILSANLSMTLFLSSMDNRAVTAAGVCYSLFALFNGLRTIAILIHPERLAYYLSGTLAVVVTALMPLSLVAAQVAALYMLRDAARQRTRKAD</sequence>
<dbReference type="AlphaFoldDB" id="F0JKY5"/>